<reference evidence="1 2" key="1">
    <citation type="submission" date="2019-05" db="EMBL/GenBank/DDBJ databases">
        <title>Another draft genome of Portunus trituberculatus and its Hox gene families provides insights of decapod evolution.</title>
        <authorList>
            <person name="Jeong J.-H."/>
            <person name="Song I."/>
            <person name="Kim S."/>
            <person name="Choi T."/>
            <person name="Kim D."/>
            <person name="Ryu S."/>
            <person name="Kim W."/>
        </authorList>
    </citation>
    <scope>NUCLEOTIDE SEQUENCE [LARGE SCALE GENOMIC DNA]</scope>
    <source>
        <tissue evidence="1">Muscle</tissue>
    </source>
</reference>
<gene>
    <name evidence="1" type="ORF">E2C01_017426</name>
</gene>
<evidence type="ECO:0000313" key="2">
    <source>
        <dbReference type="Proteomes" id="UP000324222"/>
    </source>
</evidence>
<comment type="caution">
    <text evidence="1">The sequence shown here is derived from an EMBL/GenBank/DDBJ whole genome shotgun (WGS) entry which is preliminary data.</text>
</comment>
<sequence>MSAPKTIGRPRMPSLWHKRSSWWHKIQKVSFVFMKFCCMEAIFAMIRAFLWAAMSALFFFSAEADAVSEEEVEASTASDA</sequence>
<dbReference type="Proteomes" id="UP000324222">
    <property type="component" value="Unassembled WGS sequence"/>
</dbReference>
<keyword evidence="2" id="KW-1185">Reference proteome</keyword>
<dbReference type="EMBL" id="VSRR010001320">
    <property type="protein sequence ID" value="MPC24346.1"/>
    <property type="molecule type" value="Genomic_DNA"/>
</dbReference>
<evidence type="ECO:0000313" key="1">
    <source>
        <dbReference type="EMBL" id="MPC24346.1"/>
    </source>
</evidence>
<name>A0A5B7DTS3_PORTR</name>
<proteinExistence type="predicted"/>
<accession>A0A5B7DTS3</accession>
<organism evidence="1 2">
    <name type="scientific">Portunus trituberculatus</name>
    <name type="common">Swimming crab</name>
    <name type="synonym">Neptunus trituberculatus</name>
    <dbReference type="NCBI Taxonomy" id="210409"/>
    <lineage>
        <taxon>Eukaryota</taxon>
        <taxon>Metazoa</taxon>
        <taxon>Ecdysozoa</taxon>
        <taxon>Arthropoda</taxon>
        <taxon>Crustacea</taxon>
        <taxon>Multicrustacea</taxon>
        <taxon>Malacostraca</taxon>
        <taxon>Eumalacostraca</taxon>
        <taxon>Eucarida</taxon>
        <taxon>Decapoda</taxon>
        <taxon>Pleocyemata</taxon>
        <taxon>Brachyura</taxon>
        <taxon>Eubrachyura</taxon>
        <taxon>Portunoidea</taxon>
        <taxon>Portunidae</taxon>
        <taxon>Portuninae</taxon>
        <taxon>Portunus</taxon>
    </lineage>
</organism>
<dbReference type="AlphaFoldDB" id="A0A5B7DTS3"/>
<protein>
    <submittedName>
        <fullName evidence="1">Uncharacterized protein</fullName>
    </submittedName>
</protein>